<dbReference type="PROSITE" id="PS52039">
    <property type="entry name" value="TOPO_IA_2"/>
    <property type="match status" value="1"/>
</dbReference>
<feature type="region of interest" description="Disordered" evidence="9">
    <location>
        <begin position="656"/>
        <end position="719"/>
    </location>
</feature>
<feature type="site" description="Interaction with DNA" evidence="8">
    <location>
        <position position="533"/>
    </location>
</feature>
<dbReference type="PANTHER" id="PTHR42785">
    <property type="entry name" value="DNA TOPOISOMERASE, TYPE IA, CORE"/>
    <property type="match status" value="1"/>
</dbReference>
<dbReference type="Pfam" id="PF13368">
    <property type="entry name" value="Toprim_C_rpt"/>
    <property type="match status" value="4"/>
</dbReference>
<proteinExistence type="inferred from homology"/>
<dbReference type="AlphaFoldDB" id="A0A1C5HKK4"/>
<feature type="compositionally biased region" description="Low complexity" evidence="9">
    <location>
        <begin position="938"/>
        <end position="948"/>
    </location>
</feature>
<evidence type="ECO:0000256" key="9">
    <source>
        <dbReference type="SAM" id="MobiDB-lite"/>
    </source>
</evidence>
<feature type="site" description="Interaction with DNA" evidence="8">
    <location>
        <position position="157"/>
    </location>
</feature>
<dbReference type="EMBL" id="LT607754">
    <property type="protein sequence ID" value="SCG46544.1"/>
    <property type="molecule type" value="Genomic_DNA"/>
</dbReference>
<dbReference type="PROSITE" id="PS50880">
    <property type="entry name" value="TOPRIM"/>
    <property type="match status" value="1"/>
</dbReference>
<feature type="site" description="Interaction with DNA" evidence="8">
    <location>
        <position position="158"/>
    </location>
</feature>
<feature type="compositionally biased region" description="Basic residues" evidence="9">
    <location>
        <begin position="886"/>
        <end position="899"/>
    </location>
</feature>
<dbReference type="PANTHER" id="PTHR42785:SF1">
    <property type="entry name" value="DNA TOPOISOMERASE"/>
    <property type="match status" value="1"/>
</dbReference>
<dbReference type="InterPro" id="IPR013826">
    <property type="entry name" value="Topo_IA_cen_sub3"/>
</dbReference>
<dbReference type="InterPro" id="IPR013824">
    <property type="entry name" value="Topo_IA_cen_sub1"/>
</dbReference>
<dbReference type="Gene3D" id="1.10.290.10">
    <property type="entry name" value="Topoisomerase I, domain 4"/>
    <property type="match status" value="1"/>
</dbReference>
<organism evidence="12 13">
    <name type="scientific">Micromonospora inositola</name>
    <dbReference type="NCBI Taxonomy" id="47865"/>
    <lineage>
        <taxon>Bacteria</taxon>
        <taxon>Bacillati</taxon>
        <taxon>Actinomycetota</taxon>
        <taxon>Actinomycetes</taxon>
        <taxon>Micromonosporales</taxon>
        <taxon>Micromonosporaceae</taxon>
        <taxon>Micromonospora</taxon>
    </lineage>
</organism>
<sequence length="948" mass="103237">MPSNAGTTRLVIVESPAKAKTISGYLGPGYVVEASFGHVRDLPRNAADVPAKYKGEPWARLGVDVDNGFHALYVVSADRKQQISKLVKLAKEVDEIFLATDEDREGEAIAWHLVETLKPKVPVKRMVFHEITKPAIQAAVANPREIDRDLVDAQEARRILDRLYGYEVSPVLWKKVMPKLSAGRVQSVATRIVVERERQRMAFRTAEYWDILATLAVANAGEGPRTFNATLIALNGDRIATGKDFEPTTGRVRAGAGVVHLDEGGARGLAARLEGRPFAVTRVEEKPYRRRPYAPFITSTLQQEAARKLRFSSQQTMRTAQRLYENGYITYMRTDSVNLSETAITAARRQIVELYGERSVPPEPRRYTGKVKNAQEAHEAIRPAGDNFRTPGDVAKELSAEEFKLYELIWRRTIASQMTDAVGSSVSVRIRAVSSSSEEADFGATGKTITDPGFLRAYVESSDDENAEAEDAERRLPTLVKDQPLTADELAAQGHHTQPPSRYTEASLVKALEELGIGRPSTYASIMQTIQDRGYVTKRGQAMIPTFLAFAVIGLMERHYPRLIDYDFTASMENELDEIAGGEHASVDFLTSFYFGSTNGAGDQTIARSGGLKKLVTENLSEIDARSVNSIPLFTDEEGREVVVRVGRYGPYLQRAVPGEQPAAPAEGEEGGGQGDRAPIPEGLAPDELTPEKVHELFLGGGGERKLGDDPATGEPIVLKSGRFGPYVASGERKSSLLRSQTPDSLTFDEALKLLSLPRLVGVAPDGVEVFANNGRYGPYVKRGDEFRSLDSEDKMFTVTLDEALALLAAPKTRQRRAAAPPLREMGNDPLTEKPLVIKDGRFGPYVTDGETNASLRRAQTPEALTLEEASEMLAEKRAKGPAPKKAAKKAAPAKKTAAKKTAAATRSTAAKKTTTAKATTAKATTAKKAPAKKAAPKKAAAASPPEE</sequence>
<dbReference type="SMART" id="SM00493">
    <property type="entry name" value="TOPRIM"/>
    <property type="match status" value="1"/>
</dbReference>
<dbReference type="OrthoDB" id="9804262at2"/>
<dbReference type="EC" id="5.6.2.1" evidence="8"/>
<dbReference type="InterPro" id="IPR005733">
    <property type="entry name" value="TopoI_bac-type"/>
</dbReference>
<evidence type="ECO:0000256" key="2">
    <source>
        <dbReference type="ARBA" id="ARBA00009446"/>
    </source>
</evidence>
<keyword evidence="5 8" id="KW-0799">Topoisomerase</keyword>
<feature type="site" description="Interaction with DNA" evidence="8">
    <location>
        <position position="161"/>
    </location>
</feature>
<evidence type="ECO:0000256" key="5">
    <source>
        <dbReference type="ARBA" id="ARBA00023029"/>
    </source>
</evidence>
<dbReference type="HAMAP" id="MF_00952">
    <property type="entry name" value="Topoisom_1_prok"/>
    <property type="match status" value="1"/>
</dbReference>
<evidence type="ECO:0000259" key="11">
    <source>
        <dbReference type="PROSITE" id="PS52039"/>
    </source>
</evidence>
<comment type="function">
    <text evidence="8">Releases the supercoiling and torsional tension of DNA, which is introduced during the DNA replication and transcription, by transiently cleaving and rejoining one strand of the DNA duplex. Introduces a single-strand break via transesterification at a target site in duplex DNA. The scissile phosphodiester is attacked by the catalytic tyrosine of the enzyme, resulting in the formation of a DNA-(5'-phosphotyrosyl)-enzyme intermediate and the expulsion of a 3'-OH DNA strand. The free DNA strand then undergoes passage around the unbroken strand, thus removing DNA supercoils. Finally, in the religation step, the DNA 3'-OH attacks the covalent intermediate to expel the active-site tyrosine and restore the DNA phosphodiester backbone.</text>
</comment>
<dbReference type="InterPro" id="IPR023405">
    <property type="entry name" value="Topo_IA_core_domain"/>
</dbReference>
<feature type="site" description="Interaction with DNA" evidence="8">
    <location>
        <position position="166"/>
    </location>
</feature>
<feature type="region of interest" description="Interaction with DNA" evidence="8">
    <location>
        <begin position="181"/>
        <end position="186"/>
    </location>
</feature>
<dbReference type="SMART" id="SM00437">
    <property type="entry name" value="TOP1Ac"/>
    <property type="match status" value="1"/>
</dbReference>
<evidence type="ECO:0000256" key="1">
    <source>
        <dbReference type="ARBA" id="ARBA00000213"/>
    </source>
</evidence>
<dbReference type="GO" id="GO:0046872">
    <property type="term" value="F:metal ion binding"/>
    <property type="evidence" value="ECO:0007669"/>
    <property type="project" value="UniProtKB-KW"/>
</dbReference>
<comment type="catalytic activity">
    <reaction evidence="1 8">
        <text>ATP-independent breakage of single-stranded DNA, followed by passage and rejoining.</text>
        <dbReference type="EC" id="5.6.2.1"/>
    </reaction>
</comment>
<accession>A0A1C5HKK4</accession>
<comment type="subunit">
    <text evidence="8">Monomer.</text>
</comment>
<dbReference type="CDD" id="cd03363">
    <property type="entry name" value="TOPRIM_TopoIA_TopoI"/>
    <property type="match status" value="1"/>
</dbReference>
<dbReference type="InterPro" id="IPR025589">
    <property type="entry name" value="Toprim_C_rpt"/>
</dbReference>
<keyword evidence="4" id="KW-0460">Magnesium</keyword>
<dbReference type="InterPro" id="IPR003601">
    <property type="entry name" value="Topo_IA_2"/>
</dbReference>
<dbReference type="PROSITE" id="PS00396">
    <property type="entry name" value="TOPO_IA_1"/>
    <property type="match status" value="1"/>
</dbReference>
<keyword evidence="6 8" id="KW-0238">DNA-binding</keyword>
<evidence type="ECO:0000259" key="10">
    <source>
        <dbReference type="PROSITE" id="PS50880"/>
    </source>
</evidence>
<dbReference type="Gene3D" id="3.40.50.140">
    <property type="match status" value="1"/>
</dbReference>
<dbReference type="Pfam" id="PF01131">
    <property type="entry name" value="Topoisom_bac"/>
    <property type="match status" value="1"/>
</dbReference>
<dbReference type="InterPro" id="IPR013497">
    <property type="entry name" value="Topo_IA_cen"/>
</dbReference>
<feature type="region of interest" description="Disordered" evidence="9">
    <location>
        <begin position="816"/>
        <end position="835"/>
    </location>
</feature>
<keyword evidence="3" id="KW-0479">Metal-binding</keyword>
<comment type="similarity">
    <text evidence="2 8">Belongs to the type IA topoisomerase family.</text>
</comment>
<dbReference type="InterPro" id="IPR023406">
    <property type="entry name" value="Topo_IA_AS"/>
</dbReference>
<feature type="domain" description="Topo IA-type catalytic" evidence="11">
    <location>
        <begin position="147"/>
        <end position="601"/>
    </location>
</feature>
<dbReference type="Gene3D" id="1.10.460.10">
    <property type="entry name" value="Topoisomerase I, domain 2"/>
    <property type="match status" value="1"/>
</dbReference>
<dbReference type="GO" id="GO:0006265">
    <property type="term" value="P:DNA topological change"/>
    <property type="evidence" value="ECO:0007669"/>
    <property type="project" value="UniProtKB-UniRule"/>
</dbReference>
<dbReference type="InterPro" id="IPR028612">
    <property type="entry name" value="Topoisom_1_IA"/>
</dbReference>
<keyword evidence="13" id="KW-1185">Reference proteome</keyword>
<gene>
    <name evidence="8" type="primary">topA</name>
    <name evidence="12" type="ORF">GA0070613_1474</name>
</gene>
<feature type="region of interest" description="Disordered" evidence="9">
    <location>
        <begin position="842"/>
        <end position="948"/>
    </location>
</feature>
<feature type="domain" description="Toprim" evidence="10">
    <location>
        <begin position="8"/>
        <end position="132"/>
    </location>
</feature>
<dbReference type="Gene3D" id="2.70.20.10">
    <property type="entry name" value="Topoisomerase I, domain 3"/>
    <property type="match status" value="1"/>
</dbReference>
<dbReference type="RefSeq" id="WP_089011579.1">
    <property type="nucleotide sequence ID" value="NZ_LT607754.1"/>
</dbReference>
<feature type="site" description="Interaction with DNA" evidence="8">
    <location>
        <position position="38"/>
    </location>
</feature>
<dbReference type="InterPro" id="IPR006171">
    <property type="entry name" value="TOPRIM_dom"/>
</dbReference>
<dbReference type="SMART" id="SM00436">
    <property type="entry name" value="TOP1Bc"/>
    <property type="match status" value="1"/>
</dbReference>
<dbReference type="GO" id="GO:0003917">
    <property type="term" value="F:DNA topoisomerase type I (single strand cut, ATP-independent) activity"/>
    <property type="evidence" value="ECO:0007669"/>
    <property type="project" value="UniProtKB-UniRule"/>
</dbReference>
<dbReference type="PRINTS" id="PR00417">
    <property type="entry name" value="PRTPISMRASEI"/>
</dbReference>
<dbReference type="Proteomes" id="UP000198221">
    <property type="component" value="Chromosome I"/>
</dbReference>
<evidence type="ECO:0000313" key="12">
    <source>
        <dbReference type="EMBL" id="SCG46544.1"/>
    </source>
</evidence>
<evidence type="ECO:0000256" key="6">
    <source>
        <dbReference type="ARBA" id="ARBA00023125"/>
    </source>
</evidence>
<dbReference type="Pfam" id="PF01751">
    <property type="entry name" value="Toprim"/>
    <property type="match status" value="1"/>
</dbReference>
<name>A0A1C5HKK4_9ACTN</name>
<feature type="site" description="Interaction with DNA" evidence="8">
    <location>
        <position position="333"/>
    </location>
</feature>
<feature type="site" description="Interaction with DNA" evidence="8">
    <location>
        <position position="173"/>
    </location>
</feature>
<dbReference type="InterPro" id="IPR000380">
    <property type="entry name" value="Topo_IA"/>
</dbReference>
<evidence type="ECO:0000256" key="7">
    <source>
        <dbReference type="ARBA" id="ARBA00023235"/>
    </source>
</evidence>
<dbReference type="InterPro" id="IPR003602">
    <property type="entry name" value="Topo_IA_DNA-bd_dom"/>
</dbReference>
<dbReference type="GO" id="GO:0003677">
    <property type="term" value="F:DNA binding"/>
    <property type="evidence" value="ECO:0007669"/>
    <property type="project" value="UniProtKB-KW"/>
</dbReference>
<dbReference type="InterPro" id="IPR034149">
    <property type="entry name" value="TOPRIM_TopoI"/>
</dbReference>
<dbReference type="InterPro" id="IPR013825">
    <property type="entry name" value="Topo_IA_cen_sub2"/>
</dbReference>
<reference evidence="13" key="1">
    <citation type="submission" date="2016-06" db="EMBL/GenBank/DDBJ databases">
        <authorList>
            <person name="Varghese N."/>
            <person name="Submissions Spin"/>
        </authorList>
    </citation>
    <scope>NUCLEOTIDE SEQUENCE [LARGE SCALE GENOMIC DNA]</scope>
    <source>
        <strain evidence="13">DSM 43819</strain>
    </source>
</reference>
<dbReference type="NCBIfam" id="TIGR01051">
    <property type="entry name" value="topA_bact"/>
    <property type="match status" value="1"/>
</dbReference>
<evidence type="ECO:0000256" key="8">
    <source>
        <dbReference type="HAMAP-Rule" id="MF_00952"/>
    </source>
</evidence>
<dbReference type="CDD" id="cd00186">
    <property type="entry name" value="TOP1Ac"/>
    <property type="match status" value="1"/>
</dbReference>
<feature type="active site" description="O-(5'-phospho-DNA)-tyrosine intermediate" evidence="8">
    <location>
        <position position="331"/>
    </location>
</feature>
<evidence type="ECO:0000313" key="13">
    <source>
        <dbReference type="Proteomes" id="UP000198221"/>
    </source>
</evidence>
<evidence type="ECO:0000256" key="4">
    <source>
        <dbReference type="ARBA" id="ARBA00022842"/>
    </source>
</evidence>
<dbReference type="SUPFAM" id="SSF56712">
    <property type="entry name" value="Prokaryotic type I DNA topoisomerase"/>
    <property type="match status" value="1"/>
</dbReference>
<protein>
    <recommendedName>
        <fullName evidence="8">DNA topoisomerase 1</fullName>
        <ecNumber evidence="8">5.6.2.1</ecNumber>
    </recommendedName>
    <alternativeName>
        <fullName evidence="8">DNA topoisomerase I</fullName>
    </alternativeName>
</protein>
<evidence type="ECO:0000256" key="3">
    <source>
        <dbReference type="ARBA" id="ARBA00022723"/>
    </source>
</evidence>
<keyword evidence="7 8" id="KW-0413">Isomerase</keyword>
<feature type="compositionally biased region" description="Low complexity" evidence="9">
    <location>
        <begin position="900"/>
        <end position="929"/>
    </location>
</feature>